<dbReference type="Gene3D" id="1.10.10.10">
    <property type="entry name" value="Winged helix-like DNA-binding domain superfamily/Winged helix DNA-binding domain"/>
    <property type="match status" value="1"/>
</dbReference>
<feature type="domain" description="HTH lysR-type" evidence="5">
    <location>
        <begin position="1"/>
        <end position="59"/>
    </location>
</feature>
<dbReference type="Pfam" id="PF00126">
    <property type="entry name" value="HTH_1"/>
    <property type="match status" value="1"/>
</dbReference>
<dbReference type="PROSITE" id="PS50931">
    <property type="entry name" value="HTH_LYSR"/>
    <property type="match status" value="1"/>
</dbReference>
<evidence type="ECO:0000256" key="1">
    <source>
        <dbReference type="ARBA" id="ARBA00009437"/>
    </source>
</evidence>
<dbReference type="GO" id="GO:0000976">
    <property type="term" value="F:transcription cis-regulatory region binding"/>
    <property type="evidence" value="ECO:0007669"/>
    <property type="project" value="TreeGrafter"/>
</dbReference>
<dbReference type="SUPFAM" id="SSF46785">
    <property type="entry name" value="Winged helix' DNA-binding domain"/>
    <property type="match status" value="1"/>
</dbReference>
<dbReference type="EMBL" id="QKRB01000057">
    <property type="protein sequence ID" value="PZD93278.1"/>
    <property type="molecule type" value="Genomic_DNA"/>
</dbReference>
<dbReference type="PANTHER" id="PTHR30126">
    <property type="entry name" value="HTH-TYPE TRANSCRIPTIONAL REGULATOR"/>
    <property type="match status" value="1"/>
</dbReference>
<evidence type="ECO:0000256" key="3">
    <source>
        <dbReference type="ARBA" id="ARBA00023125"/>
    </source>
</evidence>
<evidence type="ECO:0000313" key="6">
    <source>
        <dbReference type="EMBL" id="PZD93278.1"/>
    </source>
</evidence>
<dbReference type="FunFam" id="1.10.10.10:FF:000001">
    <property type="entry name" value="LysR family transcriptional regulator"/>
    <property type="match status" value="1"/>
</dbReference>
<name>A0A2W1L012_9BACL</name>
<dbReference type="InterPro" id="IPR036390">
    <property type="entry name" value="WH_DNA-bd_sf"/>
</dbReference>
<evidence type="ECO:0000313" key="7">
    <source>
        <dbReference type="Proteomes" id="UP000249522"/>
    </source>
</evidence>
<evidence type="ECO:0000256" key="4">
    <source>
        <dbReference type="ARBA" id="ARBA00023163"/>
    </source>
</evidence>
<dbReference type="OrthoDB" id="9785745at2"/>
<keyword evidence="3" id="KW-0238">DNA-binding</keyword>
<keyword evidence="4" id="KW-0804">Transcription</keyword>
<comment type="similarity">
    <text evidence="1">Belongs to the LysR transcriptional regulatory family.</text>
</comment>
<dbReference type="GO" id="GO:0003700">
    <property type="term" value="F:DNA-binding transcription factor activity"/>
    <property type="evidence" value="ECO:0007669"/>
    <property type="project" value="InterPro"/>
</dbReference>
<evidence type="ECO:0000259" key="5">
    <source>
        <dbReference type="PROSITE" id="PS50931"/>
    </source>
</evidence>
<keyword evidence="2" id="KW-0805">Transcription regulation</keyword>
<sequence length="94" mass="10794">MKALDRFQTFIALAECRSYTETARRLYCSQPTITNHIQQLEELYQVQLFERSGRSVRLTVQGKVLLEYAKQVMDLLDEAALQLQSLGKNGDKLA</sequence>
<dbReference type="RefSeq" id="WP_111148947.1">
    <property type="nucleotide sequence ID" value="NZ_QKRB01000057.1"/>
</dbReference>
<comment type="caution">
    <text evidence="6">The sequence shown here is derived from an EMBL/GenBank/DDBJ whole genome shotgun (WGS) entry which is preliminary data.</text>
</comment>
<accession>A0A2W1L012</accession>
<dbReference type="PANTHER" id="PTHR30126:SF40">
    <property type="entry name" value="HTH-TYPE TRANSCRIPTIONAL REGULATOR GLTR"/>
    <property type="match status" value="1"/>
</dbReference>
<dbReference type="PRINTS" id="PR00039">
    <property type="entry name" value="HTHLYSR"/>
</dbReference>
<dbReference type="InterPro" id="IPR000847">
    <property type="entry name" value="LysR_HTH_N"/>
</dbReference>
<protein>
    <recommendedName>
        <fullName evidence="5">HTH lysR-type domain-containing protein</fullName>
    </recommendedName>
</protein>
<keyword evidence="7" id="KW-1185">Reference proteome</keyword>
<dbReference type="Proteomes" id="UP000249522">
    <property type="component" value="Unassembled WGS sequence"/>
</dbReference>
<reference evidence="6 7" key="1">
    <citation type="submission" date="2018-06" db="EMBL/GenBank/DDBJ databases">
        <title>Paenibacillus imtechensis sp. nov.</title>
        <authorList>
            <person name="Pinnaka A.K."/>
            <person name="Singh H."/>
            <person name="Kaur M."/>
        </authorList>
    </citation>
    <scope>NUCLEOTIDE SEQUENCE [LARGE SCALE GENOMIC DNA]</scope>
    <source>
        <strain evidence="6 7">SMB1</strain>
    </source>
</reference>
<dbReference type="InterPro" id="IPR036388">
    <property type="entry name" value="WH-like_DNA-bd_sf"/>
</dbReference>
<proteinExistence type="inferred from homology"/>
<organism evidence="6 7">
    <name type="scientific">Paenibacillus sambharensis</name>
    <dbReference type="NCBI Taxonomy" id="1803190"/>
    <lineage>
        <taxon>Bacteria</taxon>
        <taxon>Bacillati</taxon>
        <taxon>Bacillota</taxon>
        <taxon>Bacilli</taxon>
        <taxon>Bacillales</taxon>
        <taxon>Paenibacillaceae</taxon>
        <taxon>Paenibacillus</taxon>
    </lineage>
</organism>
<evidence type="ECO:0000256" key="2">
    <source>
        <dbReference type="ARBA" id="ARBA00023015"/>
    </source>
</evidence>
<dbReference type="AlphaFoldDB" id="A0A2W1L012"/>
<gene>
    <name evidence="6" type="ORF">DNH61_21785</name>
</gene>